<accession>A0A067G520</accession>
<gene>
    <name evidence="13" type="ORF">CISIN_1g004045mg</name>
</gene>
<comment type="similarity">
    <text evidence="2 9">Belongs to the MscS (TC 1.A.23) family.</text>
</comment>
<evidence type="ECO:0000256" key="3">
    <source>
        <dbReference type="ARBA" id="ARBA00022448"/>
    </source>
</evidence>
<sequence length="777" mass="87650">MDAEEKAAVKGGEISMSEKKNVNGSEVVIKISSDESPKDNVDARNSKGSSSEATTEPVTAGFAAKSVPASSPSPEIRFASSPNKPPKIPTTNEAATLARRRSLARSVYSKPKSRFGEPSYIDDNAFDEHVDLSRRDQVGVNSPYRTSFSRASPNSKSGLSARTNSITPKTPLMASPRGPGEDDEEIYKKVKLIKEKRNKVKPIVLIEWIFFGCTVGCLVASLTWDELEKSVIWGLEVWKWCLLVLVIFSGMLVTNWVMHFIVFLIEKNFLLRKKVLYFVHGLKKIVKVFIWLALVLITWVLLFDHGVKRSKLATKILDYISWTLVTVQIGAFLWLLKTLLLKILASNFHVTRFFDRIQESVFHQYVLQTLSGPALIEEAERVGRSPSFGQLSIKNKKKGKESEKTKIIDMGKVHKMKQEKVSMWTMKVLVDAVMNSGLSTISNALDESIEDGGEQADKEITSEMEARAAAFYIFRNVAQHDSKYIEEEDLLRFMIKEEVDLVFPLIEGWDKGQIDRKALTDWVVKVYNDRKALAHALTDTKTAVKQLDKLVTAIVVVVTIIVWLLLMGIATTKVIVFLSSQFVAAAFVFGTTCRTIFEAIIFVFVMHPFDVGDRCVVDGVPLLVEEMNILTTIFLKLSNEKISYPNSVLATKPISNYNRSPDMSDTVEFSIAFATPIEKIGMLKERIKLYLENNSLHWHPNHSVVVKEIENVNKIKIALYCNHTMNFQEFGEKNNRRSALITELKKFFEELEINYSLLPQQVHLHHIGTESATLTGK</sequence>
<dbReference type="FunFam" id="2.30.30.60:FF:000003">
    <property type="entry name" value="Predicted mechanosensitive ion channel"/>
    <property type="match status" value="1"/>
</dbReference>
<evidence type="ECO:0000313" key="14">
    <source>
        <dbReference type="Proteomes" id="UP000027120"/>
    </source>
</evidence>
<keyword evidence="5 11" id="KW-1133">Transmembrane helix</keyword>
<dbReference type="InterPro" id="IPR010920">
    <property type="entry name" value="LSM_dom_sf"/>
</dbReference>
<dbReference type="SMR" id="A0A067G520"/>
<evidence type="ECO:0000313" key="13">
    <source>
        <dbReference type="EMBL" id="KDO73600.1"/>
    </source>
</evidence>
<keyword evidence="3" id="KW-0813">Transport</keyword>
<dbReference type="Pfam" id="PF00924">
    <property type="entry name" value="MS_channel_2nd"/>
    <property type="match status" value="1"/>
</dbReference>
<dbReference type="GO" id="GO:0005886">
    <property type="term" value="C:plasma membrane"/>
    <property type="evidence" value="ECO:0000318"/>
    <property type="project" value="GO_Central"/>
</dbReference>
<name>A0A067G520_CITSI</name>
<dbReference type="EMBL" id="KK784885">
    <property type="protein sequence ID" value="KDO73599.1"/>
    <property type="molecule type" value="Genomic_DNA"/>
</dbReference>
<feature type="transmembrane region" description="Helical" evidence="11">
    <location>
        <begin position="582"/>
        <end position="605"/>
    </location>
</feature>
<keyword evidence="6" id="KW-0406">Ion transport</keyword>
<evidence type="ECO:0000256" key="11">
    <source>
        <dbReference type="SAM" id="Phobius"/>
    </source>
</evidence>
<organism evidence="13 14">
    <name type="scientific">Citrus sinensis</name>
    <name type="common">Sweet orange</name>
    <name type="synonym">Citrus aurantium var. sinensis</name>
    <dbReference type="NCBI Taxonomy" id="2711"/>
    <lineage>
        <taxon>Eukaryota</taxon>
        <taxon>Viridiplantae</taxon>
        <taxon>Streptophyta</taxon>
        <taxon>Embryophyta</taxon>
        <taxon>Tracheophyta</taxon>
        <taxon>Spermatophyta</taxon>
        <taxon>Magnoliopsida</taxon>
        <taxon>eudicotyledons</taxon>
        <taxon>Gunneridae</taxon>
        <taxon>Pentapetalae</taxon>
        <taxon>rosids</taxon>
        <taxon>malvids</taxon>
        <taxon>Sapindales</taxon>
        <taxon>Rutaceae</taxon>
        <taxon>Aurantioideae</taxon>
        <taxon>Citrus</taxon>
    </lineage>
</organism>
<dbReference type="PANTHER" id="PTHR31618">
    <property type="entry name" value="MECHANOSENSITIVE ION CHANNEL PROTEIN 5"/>
    <property type="match status" value="1"/>
</dbReference>
<feature type="region of interest" description="Disordered" evidence="10">
    <location>
        <begin position="143"/>
        <end position="181"/>
    </location>
</feature>
<evidence type="ECO:0000256" key="8">
    <source>
        <dbReference type="ARBA" id="ARBA00023303"/>
    </source>
</evidence>
<dbReference type="InterPro" id="IPR006685">
    <property type="entry name" value="MscS_channel_2nd"/>
</dbReference>
<dbReference type="STRING" id="2711.A0A067G520"/>
<dbReference type="Proteomes" id="UP000027120">
    <property type="component" value="Unassembled WGS sequence"/>
</dbReference>
<feature type="region of interest" description="Disordered" evidence="10">
    <location>
        <begin position="1"/>
        <end position="120"/>
    </location>
</feature>
<dbReference type="Gene3D" id="2.30.30.60">
    <property type="match status" value="1"/>
</dbReference>
<evidence type="ECO:0000256" key="6">
    <source>
        <dbReference type="ARBA" id="ARBA00023065"/>
    </source>
</evidence>
<feature type="transmembrane region" description="Helical" evidence="11">
    <location>
        <begin position="203"/>
        <end position="222"/>
    </location>
</feature>
<feature type="compositionally biased region" description="Polar residues" evidence="10">
    <location>
        <begin position="143"/>
        <end position="168"/>
    </location>
</feature>
<dbReference type="PIRSF" id="PIRSF017209">
    <property type="entry name" value="Memb_At2g17000_prd"/>
    <property type="match status" value="1"/>
</dbReference>
<feature type="compositionally biased region" description="Basic and acidic residues" evidence="10">
    <location>
        <begin position="32"/>
        <end position="45"/>
    </location>
</feature>
<proteinExistence type="inferred from homology"/>
<feature type="transmembrane region" description="Helical" evidence="11">
    <location>
        <begin position="319"/>
        <end position="336"/>
    </location>
</feature>
<feature type="compositionally biased region" description="Polar residues" evidence="10">
    <location>
        <begin position="46"/>
        <end position="57"/>
    </location>
</feature>
<dbReference type="PaxDb" id="2711-XP_006474473.1"/>
<evidence type="ECO:0000256" key="10">
    <source>
        <dbReference type="SAM" id="MobiDB-lite"/>
    </source>
</evidence>
<feature type="transmembrane region" description="Helical" evidence="11">
    <location>
        <begin position="285"/>
        <end position="307"/>
    </location>
</feature>
<evidence type="ECO:0000256" key="2">
    <source>
        <dbReference type="ARBA" id="ARBA00008017"/>
    </source>
</evidence>
<dbReference type="EMBL" id="KK784885">
    <property type="protein sequence ID" value="KDO73600.1"/>
    <property type="molecule type" value="Genomic_DNA"/>
</dbReference>
<dbReference type="PANTHER" id="PTHR31618:SF20">
    <property type="entry name" value="MECHANOSENSITIVE ION CHANNEL PROTEIN 10"/>
    <property type="match status" value="1"/>
</dbReference>
<feature type="domain" description="Mechanosensitive ion channel MscS" evidence="12">
    <location>
        <begin position="601"/>
        <end position="659"/>
    </location>
</feature>
<evidence type="ECO:0000256" key="4">
    <source>
        <dbReference type="ARBA" id="ARBA00022692"/>
    </source>
</evidence>
<dbReference type="GO" id="GO:0008381">
    <property type="term" value="F:mechanosensitive monoatomic ion channel activity"/>
    <property type="evidence" value="ECO:0000318"/>
    <property type="project" value="GO_Central"/>
</dbReference>
<keyword evidence="8" id="KW-0407">Ion channel</keyword>
<reference evidence="13 14" key="1">
    <citation type="submission" date="2014-04" db="EMBL/GenBank/DDBJ databases">
        <authorList>
            <consortium name="International Citrus Genome Consortium"/>
            <person name="Gmitter F."/>
            <person name="Chen C."/>
            <person name="Farmerie W."/>
            <person name="Harkins T."/>
            <person name="Desany B."/>
            <person name="Mohiuddin M."/>
            <person name="Kodira C."/>
            <person name="Borodovsky M."/>
            <person name="Lomsadze A."/>
            <person name="Burns P."/>
            <person name="Jenkins J."/>
            <person name="Prochnik S."/>
            <person name="Shu S."/>
            <person name="Chapman J."/>
            <person name="Pitluck S."/>
            <person name="Schmutz J."/>
            <person name="Rokhsar D."/>
        </authorList>
    </citation>
    <scope>NUCLEOTIDE SEQUENCE</scope>
</reference>
<dbReference type="InterPro" id="IPR016688">
    <property type="entry name" value="MscS-like_plants/fungi"/>
</dbReference>
<dbReference type="AlphaFoldDB" id="A0A067G520"/>
<comment type="subcellular location">
    <subcellularLocation>
        <location evidence="1">Membrane</location>
        <topology evidence="1">Multi-pass membrane protein</topology>
    </subcellularLocation>
</comment>
<dbReference type="GO" id="GO:0006820">
    <property type="term" value="P:monoatomic anion transport"/>
    <property type="evidence" value="ECO:0000318"/>
    <property type="project" value="GO_Central"/>
</dbReference>
<feature type="transmembrane region" description="Helical" evidence="11">
    <location>
        <begin position="242"/>
        <end position="265"/>
    </location>
</feature>
<evidence type="ECO:0000256" key="1">
    <source>
        <dbReference type="ARBA" id="ARBA00004141"/>
    </source>
</evidence>
<dbReference type="InterPro" id="IPR023408">
    <property type="entry name" value="MscS_beta-dom_sf"/>
</dbReference>
<dbReference type="GO" id="GO:0050982">
    <property type="term" value="P:detection of mechanical stimulus"/>
    <property type="evidence" value="ECO:0000318"/>
    <property type="project" value="GO_Central"/>
</dbReference>
<keyword evidence="7 9" id="KW-0472">Membrane</keyword>
<feature type="transmembrane region" description="Helical" evidence="11">
    <location>
        <begin position="550"/>
        <end position="570"/>
    </location>
</feature>
<evidence type="ECO:0000256" key="9">
    <source>
        <dbReference type="PIRNR" id="PIRNR017209"/>
    </source>
</evidence>
<evidence type="ECO:0000256" key="7">
    <source>
        <dbReference type="ARBA" id="ARBA00023136"/>
    </source>
</evidence>
<feature type="compositionally biased region" description="Low complexity" evidence="10">
    <location>
        <begin position="63"/>
        <end position="74"/>
    </location>
</feature>
<dbReference type="SUPFAM" id="SSF50182">
    <property type="entry name" value="Sm-like ribonucleoproteins"/>
    <property type="match status" value="1"/>
</dbReference>
<protein>
    <recommendedName>
        <fullName evidence="9">Mechanosensitive ion channel protein</fullName>
    </recommendedName>
</protein>
<dbReference type="eggNOG" id="KOG4629">
    <property type="taxonomic scope" value="Eukaryota"/>
</dbReference>
<keyword evidence="4 11" id="KW-0812">Transmembrane</keyword>
<keyword evidence="14" id="KW-1185">Reference proteome</keyword>
<evidence type="ECO:0000256" key="5">
    <source>
        <dbReference type="ARBA" id="ARBA00022989"/>
    </source>
</evidence>
<evidence type="ECO:0000259" key="12">
    <source>
        <dbReference type="Pfam" id="PF00924"/>
    </source>
</evidence>